<dbReference type="Pfam" id="PF03054">
    <property type="entry name" value="tRNA_Me_trans"/>
    <property type="match status" value="1"/>
</dbReference>
<dbReference type="PATRIC" id="fig|1081904.3.peg.2147"/>
<keyword evidence="8" id="KW-1015">Disulfide bond</keyword>
<comment type="caution">
    <text evidence="13">The sequence shown here is derived from an EMBL/GenBank/DDBJ whole genome shotgun (WGS) entry which is preliminary data.</text>
</comment>
<evidence type="ECO:0000256" key="1">
    <source>
        <dbReference type="ARBA" id="ARBA00011949"/>
    </source>
</evidence>
<dbReference type="CDD" id="cd01998">
    <property type="entry name" value="MnmA_TRMU-like"/>
    <property type="match status" value="1"/>
</dbReference>
<dbReference type="Pfam" id="PF20258">
    <property type="entry name" value="tRNA_Me_trans_C"/>
    <property type="match status" value="1"/>
</dbReference>
<dbReference type="AlphaFoldDB" id="U2L2N6"/>
<evidence type="ECO:0000256" key="7">
    <source>
        <dbReference type="ARBA" id="ARBA00022884"/>
    </source>
</evidence>
<dbReference type="InterPro" id="IPR014729">
    <property type="entry name" value="Rossmann-like_a/b/a_fold"/>
</dbReference>
<keyword evidence="3 13" id="KW-0808">Transferase</keyword>
<dbReference type="Gene3D" id="3.40.50.620">
    <property type="entry name" value="HUPs"/>
    <property type="match status" value="1"/>
</dbReference>
<accession>U2L2N6</accession>
<dbReference type="NCBIfam" id="NF001138">
    <property type="entry name" value="PRK00143.1"/>
    <property type="match status" value="1"/>
</dbReference>
<feature type="transmembrane region" description="Helical" evidence="10">
    <location>
        <begin position="15"/>
        <end position="32"/>
    </location>
</feature>
<keyword evidence="5" id="KW-0547">Nucleotide-binding</keyword>
<dbReference type="Gene3D" id="2.30.30.280">
    <property type="entry name" value="Adenine nucleotide alpha hydrolases-like domains"/>
    <property type="match status" value="1"/>
</dbReference>
<dbReference type="EMBL" id="AWET01000045">
    <property type="protein sequence ID" value="ERJ98797.1"/>
    <property type="molecule type" value="Genomic_DNA"/>
</dbReference>
<gene>
    <name evidence="13" type="primary">trmU</name>
    <name evidence="13" type="ORF">HMPREF1218_0716</name>
</gene>
<name>U2L2N6_9BACT</name>
<protein>
    <recommendedName>
        <fullName evidence="1">tRNA-uridine 2-sulfurtransferase</fullName>
        <ecNumber evidence="1">2.8.1.13</ecNumber>
    </recommendedName>
</protein>
<keyword evidence="13" id="KW-0489">Methyltransferase</keyword>
<dbReference type="GO" id="GO:0103016">
    <property type="term" value="F:tRNA-uridine 2-sulfurtransferase activity"/>
    <property type="evidence" value="ECO:0007669"/>
    <property type="project" value="UniProtKB-EC"/>
</dbReference>
<proteinExistence type="predicted"/>
<keyword evidence="2" id="KW-0820">tRNA-binding</keyword>
<evidence type="ECO:0000313" key="14">
    <source>
        <dbReference type="Proteomes" id="UP000016600"/>
    </source>
</evidence>
<evidence type="ECO:0000256" key="8">
    <source>
        <dbReference type="ARBA" id="ARBA00023157"/>
    </source>
</evidence>
<dbReference type="GO" id="GO:0005524">
    <property type="term" value="F:ATP binding"/>
    <property type="evidence" value="ECO:0007669"/>
    <property type="project" value="UniProtKB-KW"/>
</dbReference>
<dbReference type="InterPro" id="IPR051305">
    <property type="entry name" value="tRNA_2-thiouridylase_MnmA"/>
</dbReference>
<feature type="domain" description="tRNA-specific 2-thiouridylase MnmA-like central" evidence="12">
    <location>
        <begin position="253"/>
        <end position="315"/>
    </location>
</feature>
<dbReference type="InterPro" id="IPR046885">
    <property type="entry name" value="MnmA-like_C"/>
</dbReference>
<comment type="catalytic activity">
    <reaction evidence="9">
        <text>S-sulfanyl-L-cysteinyl-[protein] + uridine(34) in tRNA + AH2 + ATP = 2-thiouridine(34) in tRNA + L-cysteinyl-[protein] + A + AMP + diphosphate + H(+)</text>
        <dbReference type="Rhea" id="RHEA:47032"/>
        <dbReference type="Rhea" id="RHEA-COMP:10131"/>
        <dbReference type="Rhea" id="RHEA-COMP:11726"/>
        <dbReference type="Rhea" id="RHEA-COMP:11727"/>
        <dbReference type="Rhea" id="RHEA-COMP:11728"/>
        <dbReference type="ChEBI" id="CHEBI:13193"/>
        <dbReference type="ChEBI" id="CHEBI:15378"/>
        <dbReference type="ChEBI" id="CHEBI:17499"/>
        <dbReference type="ChEBI" id="CHEBI:29950"/>
        <dbReference type="ChEBI" id="CHEBI:30616"/>
        <dbReference type="ChEBI" id="CHEBI:33019"/>
        <dbReference type="ChEBI" id="CHEBI:61963"/>
        <dbReference type="ChEBI" id="CHEBI:65315"/>
        <dbReference type="ChEBI" id="CHEBI:87170"/>
        <dbReference type="ChEBI" id="CHEBI:456215"/>
        <dbReference type="EC" id="2.8.1.13"/>
    </reaction>
</comment>
<dbReference type="Pfam" id="PF20259">
    <property type="entry name" value="tRNA_Me_trans_M"/>
    <property type="match status" value="1"/>
</dbReference>
<sequence>MQFGGNRVCESCHPFGVLMAAKITFLLYFEWVHRRNSEKMRKFATMNENLTDKRIAVLLSGGVDSSVVVYELAQYGLHPDCFYIKIGPDENEAWDCSSEEDLEMATIVARRFGCRLEVVDCHREYWDEVTRYTMDKVRAGFTPNPDVMCNRLIKFGAFDEKAGHRYDLIATGHYAQTEIIAGKKWLTTSPDPVKDQTDFLAQIYGWQLKKALFPIGHYMKDDVRRIAEREHLINAKRKDSQGICFLGKVNYNDYIRRYLGESPGDVLELETGRKIGRHKGLWFHTIGQRHGLGFGGGPWYAVKKDIAQNILYVSKGYEPLTAYKKDFKIRDFHFLTEPVEIVNVTFKIRHTPEFHSARMEQTAAGEYLVHSSELLQGVAPGQFCVVYDEQHHRCFGSGEIAE</sequence>
<dbReference type="FunFam" id="2.30.30.280:FF:000001">
    <property type="entry name" value="tRNA-specific 2-thiouridylase MnmA"/>
    <property type="match status" value="1"/>
</dbReference>
<dbReference type="NCBIfam" id="TIGR00420">
    <property type="entry name" value="trmU"/>
    <property type="match status" value="1"/>
</dbReference>
<dbReference type="InterPro" id="IPR004506">
    <property type="entry name" value="MnmA-like"/>
</dbReference>
<keyword evidence="4" id="KW-0819">tRNA processing</keyword>
<dbReference type="Proteomes" id="UP000016600">
    <property type="component" value="Unassembled WGS sequence"/>
</dbReference>
<dbReference type="PANTHER" id="PTHR43052">
    <property type="match status" value="1"/>
</dbReference>
<keyword evidence="10" id="KW-0812">Transmembrane</keyword>
<keyword evidence="14" id="KW-1185">Reference proteome</keyword>
<evidence type="ECO:0000256" key="9">
    <source>
        <dbReference type="ARBA" id="ARBA00051542"/>
    </source>
</evidence>
<keyword evidence="10" id="KW-1133">Transmembrane helix</keyword>
<dbReference type="InterPro" id="IPR023382">
    <property type="entry name" value="MnmA-like_central_sf"/>
</dbReference>
<reference evidence="13 14" key="1">
    <citation type="submission" date="2013-08" db="EMBL/GenBank/DDBJ databases">
        <authorList>
            <person name="Durkin A.S."/>
            <person name="Haft D.R."/>
            <person name="McCorrison J."/>
            <person name="Torralba M."/>
            <person name="Gillis M."/>
            <person name="Haft D.H."/>
            <person name="Methe B."/>
            <person name="Sutton G."/>
            <person name="Nelson K.E."/>
        </authorList>
    </citation>
    <scope>NUCLEOTIDE SEQUENCE [LARGE SCALE GENOMIC DNA]</scope>
    <source>
        <strain evidence="13 14">F0068</strain>
    </source>
</reference>
<evidence type="ECO:0000256" key="2">
    <source>
        <dbReference type="ARBA" id="ARBA00022555"/>
    </source>
</evidence>
<evidence type="ECO:0000256" key="6">
    <source>
        <dbReference type="ARBA" id="ARBA00022840"/>
    </source>
</evidence>
<keyword evidence="6" id="KW-0067">ATP-binding</keyword>
<evidence type="ECO:0000313" key="13">
    <source>
        <dbReference type="EMBL" id="ERJ98797.1"/>
    </source>
</evidence>
<evidence type="ECO:0000259" key="12">
    <source>
        <dbReference type="Pfam" id="PF20259"/>
    </source>
</evidence>
<evidence type="ECO:0000256" key="5">
    <source>
        <dbReference type="ARBA" id="ARBA00022741"/>
    </source>
</evidence>
<dbReference type="SUPFAM" id="SSF52402">
    <property type="entry name" value="Adenine nucleotide alpha hydrolases-like"/>
    <property type="match status" value="1"/>
</dbReference>
<dbReference type="GO" id="GO:0032259">
    <property type="term" value="P:methylation"/>
    <property type="evidence" value="ECO:0007669"/>
    <property type="project" value="UniProtKB-KW"/>
</dbReference>
<dbReference type="PANTHER" id="PTHR43052:SF1">
    <property type="entry name" value="TRNA-5-TAURINOMETHYLURIDINE 2-SULFURTRANSFERASE"/>
    <property type="match status" value="1"/>
</dbReference>
<dbReference type="EC" id="2.8.1.13" evidence="1"/>
<dbReference type="GO" id="GO:0000049">
    <property type="term" value="F:tRNA binding"/>
    <property type="evidence" value="ECO:0007669"/>
    <property type="project" value="UniProtKB-KW"/>
</dbReference>
<keyword evidence="10" id="KW-0472">Membrane</keyword>
<evidence type="ECO:0000256" key="10">
    <source>
        <dbReference type="SAM" id="Phobius"/>
    </source>
</evidence>
<organism evidence="13 14">
    <name type="scientific">Hoylesella pleuritidis F0068</name>
    <dbReference type="NCBI Taxonomy" id="1081904"/>
    <lineage>
        <taxon>Bacteria</taxon>
        <taxon>Pseudomonadati</taxon>
        <taxon>Bacteroidota</taxon>
        <taxon>Bacteroidia</taxon>
        <taxon>Bacteroidales</taxon>
        <taxon>Prevotellaceae</taxon>
        <taxon>Hoylesella</taxon>
    </lineage>
</organism>
<evidence type="ECO:0000256" key="3">
    <source>
        <dbReference type="ARBA" id="ARBA00022679"/>
    </source>
</evidence>
<dbReference type="Gene3D" id="2.40.30.10">
    <property type="entry name" value="Translation factors"/>
    <property type="match status" value="1"/>
</dbReference>
<evidence type="ECO:0000259" key="11">
    <source>
        <dbReference type="Pfam" id="PF20258"/>
    </source>
</evidence>
<keyword evidence="7" id="KW-0694">RNA-binding</keyword>
<dbReference type="GO" id="GO:0008033">
    <property type="term" value="P:tRNA processing"/>
    <property type="evidence" value="ECO:0007669"/>
    <property type="project" value="UniProtKB-KW"/>
</dbReference>
<dbReference type="InterPro" id="IPR046884">
    <property type="entry name" value="MnmA-like_central"/>
</dbReference>
<dbReference type="GO" id="GO:0008168">
    <property type="term" value="F:methyltransferase activity"/>
    <property type="evidence" value="ECO:0007669"/>
    <property type="project" value="UniProtKB-KW"/>
</dbReference>
<evidence type="ECO:0000256" key="4">
    <source>
        <dbReference type="ARBA" id="ARBA00022694"/>
    </source>
</evidence>
<feature type="domain" description="tRNA-specific 2-thiouridylase MnmA-like C-terminal" evidence="11">
    <location>
        <begin position="325"/>
        <end position="400"/>
    </location>
</feature>